<dbReference type="InterPro" id="IPR029070">
    <property type="entry name" value="Chitinase_insertion_sf"/>
</dbReference>
<feature type="compositionally biased region" description="Low complexity" evidence="1">
    <location>
        <begin position="605"/>
        <end position="636"/>
    </location>
</feature>
<dbReference type="Gene3D" id="3.20.20.80">
    <property type="entry name" value="Glycosidases"/>
    <property type="match status" value="2"/>
</dbReference>
<feature type="transmembrane region" description="Helical" evidence="2">
    <location>
        <begin position="38"/>
        <end position="59"/>
    </location>
</feature>
<evidence type="ECO:0000259" key="3">
    <source>
        <dbReference type="PROSITE" id="PS51781"/>
    </source>
</evidence>
<gene>
    <name evidence="4" type="ORF">CFX0092_A2634</name>
</gene>
<dbReference type="InterPro" id="IPR017853">
    <property type="entry name" value="GH"/>
</dbReference>
<evidence type="ECO:0000256" key="2">
    <source>
        <dbReference type="SAM" id="Phobius"/>
    </source>
</evidence>
<dbReference type="EMBL" id="LN890655">
    <property type="protein sequence ID" value="CUS04512.2"/>
    <property type="molecule type" value="Genomic_DNA"/>
</dbReference>
<feature type="region of interest" description="Disordered" evidence="1">
    <location>
        <begin position="605"/>
        <end position="638"/>
    </location>
</feature>
<dbReference type="GO" id="GO:0004553">
    <property type="term" value="F:hydrolase activity, hydrolyzing O-glycosyl compounds"/>
    <property type="evidence" value="ECO:0007669"/>
    <property type="project" value="TreeGrafter"/>
</dbReference>
<keyword evidence="5" id="KW-1185">Reference proteome</keyword>
<evidence type="ECO:0000256" key="1">
    <source>
        <dbReference type="SAM" id="MobiDB-lite"/>
    </source>
</evidence>
<proteinExistence type="predicted"/>
<evidence type="ECO:0000313" key="5">
    <source>
        <dbReference type="Proteomes" id="UP000215027"/>
    </source>
</evidence>
<feature type="domain" description="SH3b" evidence="3">
    <location>
        <begin position="641"/>
        <end position="708"/>
    </location>
</feature>
<dbReference type="PANTHER" id="PTHR12631">
    <property type="entry name" value="ALPHA-L-IDURONIDASE"/>
    <property type="match status" value="1"/>
</dbReference>
<keyword evidence="2" id="KW-1133">Transmembrane helix</keyword>
<keyword evidence="2" id="KW-0472">Membrane</keyword>
<dbReference type="SUPFAM" id="SSF51445">
    <property type="entry name" value="(Trans)glycosidases"/>
    <property type="match status" value="2"/>
</dbReference>
<evidence type="ECO:0000313" key="4">
    <source>
        <dbReference type="EMBL" id="CUS04512.2"/>
    </source>
</evidence>
<name>A0A160T417_9CHLR</name>
<reference evidence="4" key="1">
    <citation type="submission" date="2016-01" db="EMBL/GenBank/DDBJ databases">
        <authorList>
            <person name="Mcilroy J.S."/>
            <person name="Karst M S."/>
            <person name="Albertsen M."/>
        </authorList>
    </citation>
    <scope>NUCLEOTIDE SEQUENCE</scope>
    <source>
        <strain evidence="4">Cfx-K</strain>
    </source>
</reference>
<sequence>MGRFFSVYATREFISTEYNPGKGLNFMEENETKTGRRLSWPIVGGLVVVVALILLGLFLPPISLGTRLGLGGGAAEATPVATAVVAADLPDGVALMTLEGATVGVSRVAAADLATAAGGALADAAAALPAESLVGDAYVLDFTGDTPTGQITLPLPADATEVEDIDLRGWDGSAWLLVPGQIDAAAGQAVTDEGPLPRALALVRSVPTADPVISAEYAPDAAAPEDVTALVDEASVGPLVLGPDGTLTGEVGAAPEGIARFLRVTNRGAVTDQTAITTFLNDTGLQDAQISALVGQAAAEGYAGVHLDYQGVPGPLSAAFTSVVEKLAAALHAEGLQLAITLGTPAPAGNGWDTGGQNWAALGRAADIVHVQMPLDPTAYADGGPAEQLVAWAVGQIDRSKVNLLLTAGAINKVGDLYTELPAEQALAHLGQLAVAGGAVGDIAQVDPGAAVDVALEGTAGPLEWDGNALAYKYTFEQAGQEQTVWFISEAALVERLQLASDFNLRGATVRGLVLGSGPAYAAALNNFLGQGDAPQPGGAAIAWTVRDAGNSVIASETGSDLDFTWTASANPGTYVVEADLVLGETIADLGQVEVVVAGEAVAEAPTATPEATAEATPAATATSGGQPAATAAPSANLGDPGDATAVVNAPINVRTGPGINYGTIAGGAGAGTLLQLIGRNETGSWLNVTLPGGAEGWVLGELVTVNTGFSTAGLPVVEAAPPAAAAGGTPASGAAAAPVVVPPSVAPIAVGSFELGGQAAGMPSGTMQYAGMKWVKKQHKWGPGDSPEAVAGLINEAHAAGMKILLSIPGQLYPSSIDFEAYTNFLGGVAALGPDAIEVWNEMNIEREWPIGQIDPASYVNNMLKPAYQKIKAANPGVMVITGAPAPTGFFGGCGGGGCDDAPYVAGMMAAGAGSASDCIGVHYNEGLMPPSATSGDPRGAGGHYTRYFQGMINAYTGAGAGQLCFTELGYLSGEEWGSLPAGFLWKAPFNLTVAEHAQYLAEAVRVGVQSGRVRMIVVFNVDFKTFGDDPQAGYAMIRPNGSCPACETLRQVMGN</sequence>
<dbReference type="AlphaFoldDB" id="A0A160T417"/>
<protein>
    <recommendedName>
        <fullName evidence="3">SH3b domain-containing protein</fullName>
    </recommendedName>
</protein>
<dbReference type="Gene3D" id="3.10.50.10">
    <property type="match status" value="1"/>
</dbReference>
<dbReference type="KEGG" id="pbf:CFX0092_A2634"/>
<dbReference type="Proteomes" id="UP000215027">
    <property type="component" value="Chromosome I"/>
</dbReference>
<organism evidence="4 5">
    <name type="scientific">Candidatus Promineifilum breve</name>
    <dbReference type="NCBI Taxonomy" id="1806508"/>
    <lineage>
        <taxon>Bacteria</taxon>
        <taxon>Bacillati</taxon>
        <taxon>Chloroflexota</taxon>
        <taxon>Ardenticatenia</taxon>
        <taxon>Candidatus Promineifilales</taxon>
        <taxon>Candidatus Promineifilaceae</taxon>
        <taxon>Candidatus Promineifilum</taxon>
    </lineage>
</organism>
<keyword evidence="2" id="KW-0812">Transmembrane</keyword>
<dbReference type="InterPro" id="IPR003646">
    <property type="entry name" value="SH3-like_bac-type"/>
</dbReference>
<dbReference type="Gene3D" id="2.30.30.40">
    <property type="entry name" value="SH3 Domains"/>
    <property type="match status" value="1"/>
</dbReference>
<accession>A0A160T417</accession>
<dbReference type="InterPro" id="IPR051923">
    <property type="entry name" value="Glycosyl_Hydrolase_39"/>
</dbReference>
<dbReference type="PANTHER" id="PTHR12631:SF10">
    <property type="entry name" value="BETA-XYLOSIDASE-LIKE PROTEIN-RELATED"/>
    <property type="match status" value="1"/>
</dbReference>
<dbReference type="PROSITE" id="PS51781">
    <property type="entry name" value="SH3B"/>
    <property type="match status" value="1"/>
</dbReference>